<evidence type="ECO:0000313" key="2">
    <source>
        <dbReference type="Proteomes" id="UP000823123"/>
    </source>
</evidence>
<proteinExistence type="predicted"/>
<sequence length="39" mass="4809">MAKYSFELKKKMVEEYFECKGGYGYLEKKYNINYSQIRK</sequence>
<accession>A0ABS1CCC4</accession>
<reference evidence="1 2" key="1">
    <citation type="submission" date="2020-09" db="EMBL/GenBank/DDBJ databases">
        <title>Parvimonas S3374 sp. nov.</title>
        <authorList>
            <person name="Buhl M."/>
        </authorList>
    </citation>
    <scope>NUCLEOTIDE SEQUENCE [LARGE SCALE GENOMIC DNA]</scope>
    <source>
        <strain evidence="1 2">S3374</strain>
    </source>
</reference>
<gene>
    <name evidence="1" type="ORF">IBJ83_08350</name>
</gene>
<comment type="caution">
    <text evidence="1">The sequence shown here is derived from an EMBL/GenBank/DDBJ whole genome shotgun (WGS) entry which is preliminary data.</text>
</comment>
<dbReference type="EMBL" id="JACVDA010000050">
    <property type="protein sequence ID" value="MBK1469290.1"/>
    <property type="molecule type" value="Genomic_DNA"/>
</dbReference>
<dbReference type="Proteomes" id="UP000823123">
    <property type="component" value="Unassembled WGS sequence"/>
</dbReference>
<name>A0ABS1CCC4_9FIRM</name>
<protein>
    <submittedName>
        <fullName evidence="1">IS3 family transposase</fullName>
    </submittedName>
</protein>
<organism evidence="1 2">
    <name type="scientific">Parvimonas parva</name>
    <dbReference type="NCBI Taxonomy" id="2769485"/>
    <lineage>
        <taxon>Bacteria</taxon>
        <taxon>Bacillati</taxon>
        <taxon>Bacillota</taxon>
        <taxon>Tissierellia</taxon>
        <taxon>Tissierellales</taxon>
        <taxon>Peptoniphilaceae</taxon>
        <taxon>Parvimonas</taxon>
    </lineage>
</organism>
<keyword evidence="2" id="KW-1185">Reference proteome</keyword>
<evidence type="ECO:0000313" key="1">
    <source>
        <dbReference type="EMBL" id="MBK1469290.1"/>
    </source>
</evidence>